<gene>
    <name evidence="2" type="ORF">U472_00850</name>
</gene>
<feature type="transmembrane region" description="Helical" evidence="1">
    <location>
        <begin position="210"/>
        <end position="226"/>
    </location>
</feature>
<dbReference type="AlphaFoldDB" id="A0A1C0ACV4"/>
<name>A0A1C0ACV4_9FIRM</name>
<feature type="transmembrane region" description="Helical" evidence="1">
    <location>
        <begin position="262"/>
        <end position="293"/>
    </location>
</feature>
<feature type="transmembrane region" description="Helical" evidence="1">
    <location>
        <begin position="95"/>
        <end position="117"/>
    </location>
</feature>
<dbReference type="PANTHER" id="PTHR41324:SF1">
    <property type="entry name" value="DUF2232 DOMAIN-CONTAINING PROTEIN"/>
    <property type="match status" value="1"/>
</dbReference>
<accession>A0A1C0ACV4</accession>
<evidence type="ECO:0000313" key="3">
    <source>
        <dbReference type="Proteomes" id="UP000093514"/>
    </source>
</evidence>
<keyword evidence="3" id="KW-1185">Reference proteome</keyword>
<reference evidence="3" key="1">
    <citation type="submission" date="2016-07" db="EMBL/GenBank/DDBJ databases">
        <authorList>
            <person name="Florea S."/>
            <person name="Webb J.S."/>
            <person name="Jaromczyk J."/>
            <person name="Schardl C.L."/>
        </authorList>
    </citation>
    <scope>NUCLEOTIDE SEQUENCE [LARGE SCALE GENOMIC DNA]</scope>
    <source>
        <strain evidence="3">Z6</strain>
    </source>
</reference>
<sequence length="301" mass="34028">MQNKVIIDSILFAMITVIIIVLGSFLPFVGILAPLPLVILAVRKGSKSSIISSLFVALILAALVNPLTSLIFIFTIGFIGVAMGAAFEEEFSSKVIILVGTLSSFLSLIIILVLFTYSLDIDIIYEFKEVLQSSSGIYQELGLPEEYSIHADEIITQIINFLKVTYPSFFMCAAIVNSVINYYFSSLILNRLGYKYKLQFSFRKLRFSKFLAIIYILSIIFLENIIGENVFIVLTFLLFIEGLSVIYYLFSFKNNRTSGMLFIIVSITFLFIPIVNVFISLIILLIGFLDIWIDFRKLHKS</sequence>
<comment type="caution">
    <text evidence="2">The sequence shown here is derived from an EMBL/GenBank/DDBJ whole genome shotgun (WGS) entry which is preliminary data.</text>
</comment>
<evidence type="ECO:0000256" key="1">
    <source>
        <dbReference type="SAM" id="Phobius"/>
    </source>
</evidence>
<protein>
    <recommendedName>
        <fullName evidence="4">DUF2232 domain-containing protein</fullName>
    </recommendedName>
</protein>
<proteinExistence type="predicted"/>
<keyword evidence="1" id="KW-0472">Membrane</keyword>
<keyword evidence="1" id="KW-1133">Transmembrane helix</keyword>
<feature type="transmembrane region" description="Helical" evidence="1">
    <location>
        <begin position="12"/>
        <end position="42"/>
    </location>
</feature>
<dbReference type="InterPro" id="IPR018710">
    <property type="entry name" value="DUF2232"/>
</dbReference>
<dbReference type="Proteomes" id="UP000093514">
    <property type="component" value="Unassembled WGS sequence"/>
</dbReference>
<dbReference type="OrthoDB" id="1726902at2"/>
<feature type="transmembrane region" description="Helical" evidence="1">
    <location>
        <begin position="54"/>
        <end position="83"/>
    </location>
</feature>
<keyword evidence="1" id="KW-0812">Transmembrane</keyword>
<dbReference type="Pfam" id="PF09991">
    <property type="entry name" value="DUF2232"/>
    <property type="match status" value="1"/>
</dbReference>
<dbReference type="RefSeq" id="WP_068714559.1">
    <property type="nucleotide sequence ID" value="NZ_LWDV01000005.1"/>
</dbReference>
<feature type="transmembrane region" description="Helical" evidence="1">
    <location>
        <begin position="168"/>
        <end position="189"/>
    </location>
</feature>
<reference evidence="2 3" key="2">
    <citation type="submission" date="2016-08" db="EMBL/GenBank/DDBJ databases">
        <title>Orenia metallireducens sp. nov. strain Z6, a Novel Metal-reducing Firmicute from the Deep Subsurface.</title>
        <authorList>
            <person name="Maxim B.I."/>
            <person name="Kenneth K."/>
            <person name="Flynn T.M."/>
            <person name="Oloughlin E.J."/>
            <person name="Locke R.A."/>
            <person name="Weber J.R."/>
            <person name="Egan S.M."/>
            <person name="Mackie R.I."/>
            <person name="Cann I.K."/>
        </authorList>
    </citation>
    <scope>NUCLEOTIDE SEQUENCE [LARGE SCALE GENOMIC DNA]</scope>
    <source>
        <strain evidence="2 3">Z6</strain>
    </source>
</reference>
<organism evidence="2 3">
    <name type="scientific">Orenia metallireducens</name>
    <dbReference type="NCBI Taxonomy" id="1413210"/>
    <lineage>
        <taxon>Bacteria</taxon>
        <taxon>Bacillati</taxon>
        <taxon>Bacillota</taxon>
        <taxon>Clostridia</taxon>
        <taxon>Halanaerobiales</taxon>
        <taxon>Halobacteroidaceae</taxon>
        <taxon>Orenia</taxon>
    </lineage>
</organism>
<evidence type="ECO:0000313" key="2">
    <source>
        <dbReference type="EMBL" id="OCL28467.1"/>
    </source>
</evidence>
<dbReference type="EMBL" id="LWDV01000005">
    <property type="protein sequence ID" value="OCL28467.1"/>
    <property type="molecule type" value="Genomic_DNA"/>
</dbReference>
<feature type="transmembrane region" description="Helical" evidence="1">
    <location>
        <begin position="232"/>
        <end position="250"/>
    </location>
</feature>
<evidence type="ECO:0008006" key="4">
    <source>
        <dbReference type="Google" id="ProtNLM"/>
    </source>
</evidence>
<dbReference type="PANTHER" id="PTHR41324">
    <property type="entry name" value="MEMBRANE PROTEIN-RELATED"/>
    <property type="match status" value="1"/>
</dbReference>